<dbReference type="SUPFAM" id="SSF47616">
    <property type="entry name" value="GST C-terminal domain-like"/>
    <property type="match status" value="1"/>
</dbReference>
<dbReference type="InterPro" id="IPR036282">
    <property type="entry name" value="Glutathione-S-Trfase_C_sf"/>
</dbReference>
<dbReference type="PANTHER" id="PTHR44051">
    <property type="entry name" value="GLUTATHIONE S-TRANSFERASE-RELATED"/>
    <property type="match status" value="1"/>
</dbReference>
<dbReference type="Proteomes" id="UP000575083">
    <property type="component" value="Unassembled WGS sequence"/>
</dbReference>
<accession>A0A7X0UCJ2</accession>
<dbReference type="InterPro" id="IPR004045">
    <property type="entry name" value="Glutathione_S-Trfase_N"/>
</dbReference>
<comment type="caution">
    <text evidence="3">The sequence shown here is derived from an EMBL/GenBank/DDBJ whole genome shotgun (WGS) entry which is preliminary data.</text>
</comment>
<evidence type="ECO:0000313" key="4">
    <source>
        <dbReference type="Proteomes" id="UP000575083"/>
    </source>
</evidence>
<dbReference type="SFLD" id="SFLDS00019">
    <property type="entry name" value="Glutathione_Transferase_(cytos"/>
    <property type="match status" value="1"/>
</dbReference>
<dbReference type="SUPFAM" id="SSF52833">
    <property type="entry name" value="Thioredoxin-like"/>
    <property type="match status" value="1"/>
</dbReference>
<proteinExistence type="predicted"/>
<dbReference type="SFLD" id="SFLDG00358">
    <property type="entry name" value="Main_(cytGST)"/>
    <property type="match status" value="1"/>
</dbReference>
<dbReference type="PROSITE" id="PS50404">
    <property type="entry name" value="GST_NTER"/>
    <property type="match status" value="1"/>
</dbReference>
<dbReference type="Pfam" id="PF00043">
    <property type="entry name" value="GST_C"/>
    <property type="match status" value="1"/>
</dbReference>
<dbReference type="PANTHER" id="PTHR44051:SF9">
    <property type="entry name" value="GLUTATHIONE S-TRANSFERASE 1"/>
    <property type="match status" value="1"/>
</dbReference>
<dbReference type="CDD" id="cd00570">
    <property type="entry name" value="GST_N_family"/>
    <property type="match status" value="1"/>
</dbReference>
<keyword evidence="4" id="KW-1185">Reference proteome</keyword>
<protein>
    <submittedName>
        <fullName evidence="3">Glutathione S-transferase</fullName>
        <ecNumber evidence="3">2.5.1.18</ecNumber>
    </submittedName>
</protein>
<feature type="domain" description="GST N-terminal" evidence="1">
    <location>
        <begin position="3"/>
        <end position="83"/>
    </location>
</feature>
<dbReference type="RefSeq" id="WP_184863888.1">
    <property type="nucleotide sequence ID" value="NZ_JACHLK010000017.1"/>
</dbReference>
<dbReference type="InterPro" id="IPR010987">
    <property type="entry name" value="Glutathione-S-Trfase_C-like"/>
</dbReference>
<dbReference type="EMBL" id="JACHLK010000017">
    <property type="protein sequence ID" value="MBB6563158.1"/>
    <property type="molecule type" value="Genomic_DNA"/>
</dbReference>
<dbReference type="Gene3D" id="1.20.1050.10">
    <property type="match status" value="1"/>
</dbReference>
<dbReference type="CDD" id="cd00299">
    <property type="entry name" value="GST_C_family"/>
    <property type="match status" value="1"/>
</dbReference>
<gene>
    <name evidence="3" type="ORF">HNP48_005877</name>
</gene>
<dbReference type="InterPro" id="IPR040079">
    <property type="entry name" value="Glutathione_S-Trfase"/>
</dbReference>
<dbReference type="AlphaFoldDB" id="A0A7X0UCJ2"/>
<organism evidence="3 4">
    <name type="scientific">Acidovorax soli</name>
    <dbReference type="NCBI Taxonomy" id="592050"/>
    <lineage>
        <taxon>Bacteria</taxon>
        <taxon>Pseudomonadati</taxon>
        <taxon>Pseudomonadota</taxon>
        <taxon>Betaproteobacteria</taxon>
        <taxon>Burkholderiales</taxon>
        <taxon>Comamonadaceae</taxon>
        <taxon>Acidovorax</taxon>
    </lineage>
</organism>
<dbReference type="PROSITE" id="PS50405">
    <property type="entry name" value="GST_CTER"/>
    <property type="match status" value="1"/>
</dbReference>
<evidence type="ECO:0000259" key="2">
    <source>
        <dbReference type="PROSITE" id="PS50405"/>
    </source>
</evidence>
<evidence type="ECO:0000259" key="1">
    <source>
        <dbReference type="PROSITE" id="PS50404"/>
    </source>
</evidence>
<dbReference type="InterPro" id="IPR004046">
    <property type="entry name" value="GST_C"/>
</dbReference>
<reference evidence="3 4" key="1">
    <citation type="submission" date="2020-08" db="EMBL/GenBank/DDBJ databases">
        <title>Functional genomics of gut bacteria from endangered species of beetles.</title>
        <authorList>
            <person name="Carlos-Shanley C."/>
        </authorList>
    </citation>
    <scope>NUCLEOTIDE SEQUENCE [LARGE SCALE GENOMIC DNA]</scope>
    <source>
        <strain evidence="3 4">S00198</strain>
    </source>
</reference>
<dbReference type="EC" id="2.5.1.18" evidence="3"/>
<sequence length="233" mass="25583">MPTQLTLHYHPLSSYCHKVLIALDELSITPELRLLNLGDPAERAAFLALWPTGKMPLLVDAGRPVPETSIIIEHLQRHHAGAGCAPLIPHDADAALQVRLWDRLFDLYVMAPMQACTADLLRPEGQRDALGLARAREALSAAYAMVDAHMAGRTWAAGDAFSMADCAAAPALFYAVTHVPLDARHTHLAAYFERLVARPSVARTIAAARPFFRFYPGRQGLARRFFNPDDAQG</sequence>
<keyword evidence="3" id="KW-0808">Transferase</keyword>
<dbReference type="Pfam" id="PF13417">
    <property type="entry name" value="GST_N_3"/>
    <property type="match status" value="1"/>
</dbReference>
<evidence type="ECO:0000313" key="3">
    <source>
        <dbReference type="EMBL" id="MBB6563158.1"/>
    </source>
</evidence>
<dbReference type="InterPro" id="IPR036249">
    <property type="entry name" value="Thioredoxin-like_sf"/>
</dbReference>
<dbReference type="Gene3D" id="3.40.30.10">
    <property type="entry name" value="Glutaredoxin"/>
    <property type="match status" value="1"/>
</dbReference>
<dbReference type="GO" id="GO:0004364">
    <property type="term" value="F:glutathione transferase activity"/>
    <property type="evidence" value="ECO:0007669"/>
    <property type="project" value="UniProtKB-EC"/>
</dbReference>
<name>A0A7X0UCJ2_9BURK</name>
<feature type="domain" description="GST C-terminal" evidence="2">
    <location>
        <begin position="91"/>
        <end position="214"/>
    </location>
</feature>